<name>A0A5M8QUT5_9BACT</name>
<feature type="domain" description="SIS" evidence="2">
    <location>
        <begin position="218"/>
        <end position="364"/>
    </location>
</feature>
<dbReference type="GO" id="GO:0005886">
    <property type="term" value="C:plasma membrane"/>
    <property type="evidence" value="ECO:0007669"/>
    <property type="project" value="TreeGrafter"/>
</dbReference>
<dbReference type="PANTHER" id="PTHR32502:SF3">
    <property type="entry name" value="D-GALACTOSAMINE-6-PHOSPHATE DEAMINASE AGAS-RELATED"/>
    <property type="match status" value="1"/>
</dbReference>
<dbReference type="CDD" id="cd05008">
    <property type="entry name" value="SIS_GlmS_GlmD_1"/>
    <property type="match status" value="1"/>
</dbReference>
<proteinExistence type="predicted"/>
<dbReference type="GO" id="GO:0097367">
    <property type="term" value="F:carbohydrate derivative binding"/>
    <property type="evidence" value="ECO:0007669"/>
    <property type="project" value="InterPro"/>
</dbReference>
<evidence type="ECO:0000259" key="2">
    <source>
        <dbReference type="PROSITE" id="PS51464"/>
    </source>
</evidence>
<dbReference type="GO" id="GO:1901135">
    <property type="term" value="P:carbohydrate derivative metabolic process"/>
    <property type="evidence" value="ECO:0007669"/>
    <property type="project" value="InterPro"/>
</dbReference>
<dbReference type="InterPro" id="IPR050303">
    <property type="entry name" value="GatZ_KbaZ_carbometab"/>
</dbReference>
<dbReference type="SUPFAM" id="SSF53697">
    <property type="entry name" value="SIS domain"/>
    <property type="match status" value="1"/>
</dbReference>
<dbReference type="EMBL" id="VBSN01000049">
    <property type="protein sequence ID" value="KAA6438396.1"/>
    <property type="molecule type" value="Genomic_DNA"/>
</dbReference>
<dbReference type="GO" id="GO:0009401">
    <property type="term" value="P:phosphoenolpyruvate-dependent sugar phosphotransferase system"/>
    <property type="evidence" value="ECO:0007669"/>
    <property type="project" value="TreeGrafter"/>
</dbReference>
<evidence type="ECO:0000256" key="1">
    <source>
        <dbReference type="ARBA" id="ARBA00022737"/>
    </source>
</evidence>
<evidence type="ECO:0000313" key="4">
    <source>
        <dbReference type="Proteomes" id="UP000323994"/>
    </source>
</evidence>
<dbReference type="InterPro" id="IPR035466">
    <property type="entry name" value="GlmS/AgaS_SIS"/>
</dbReference>
<dbReference type="InterPro" id="IPR001347">
    <property type="entry name" value="SIS_dom"/>
</dbReference>
<protein>
    <submittedName>
        <fullName evidence="3">SIS domain-containing protein</fullName>
    </submittedName>
</protein>
<dbReference type="OrthoDB" id="9779207at2"/>
<dbReference type="Pfam" id="PF01380">
    <property type="entry name" value="SIS"/>
    <property type="match status" value="1"/>
</dbReference>
<evidence type="ECO:0000313" key="3">
    <source>
        <dbReference type="EMBL" id="KAA6438396.1"/>
    </source>
</evidence>
<feature type="domain" description="SIS" evidence="2">
    <location>
        <begin position="46"/>
        <end position="204"/>
    </location>
</feature>
<dbReference type="AlphaFoldDB" id="A0A5M8QUT5"/>
<dbReference type="InterPro" id="IPR046348">
    <property type="entry name" value="SIS_dom_sf"/>
</dbReference>
<organism evidence="3 4">
    <name type="scientific">Dyadobacter flavalbus</name>
    <dbReference type="NCBI Taxonomy" id="2579942"/>
    <lineage>
        <taxon>Bacteria</taxon>
        <taxon>Pseudomonadati</taxon>
        <taxon>Bacteroidota</taxon>
        <taxon>Cytophagia</taxon>
        <taxon>Cytophagales</taxon>
        <taxon>Spirosomataceae</taxon>
        <taxon>Dyadobacter</taxon>
    </lineage>
</organism>
<sequence>MQKNQVSEFTSGGEAHTQREILSQPELWQEVYHLVGQESAGIAGFLNPILQKENLRVLLTGAGTSGYIGDAAQGTLQKVWRRPVQAVPTTEIVTQPETVFLRSVPTLLISFARSGNSPESVETVRLADAFCDEIYHLIITCNSEGALANMNAAAPGTIYRIILPEATNDKSLAMTSSFTCMLLSVLLVAHVDVLDKELDKIQRIVDQGNTILEEKSLLEALVLKGFERVVFLGSGEFLGIARECQLKLLELTDGKQVCMSDSFLGFRHGPRAIVNDHTLMVYLFSRKPHIMRYERDLVEDISRDAREIQSLQIGGVNELALPHSSKIELDIDPENPYQIVPATLVGQLLGYYSAVHRGIDPDSPSLSGSISRVVQGVNIYTEYNS</sequence>
<dbReference type="RefSeq" id="WP_139013199.1">
    <property type="nucleotide sequence ID" value="NZ_VBSN01000049.1"/>
</dbReference>
<comment type="caution">
    <text evidence="3">The sequence shown here is derived from an EMBL/GenBank/DDBJ whole genome shotgun (WGS) entry which is preliminary data.</text>
</comment>
<reference evidence="3 4" key="1">
    <citation type="submission" date="2019-05" db="EMBL/GenBank/DDBJ databases">
        <authorList>
            <person name="Qu J.-H."/>
        </authorList>
    </citation>
    <scope>NUCLEOTIDE SEQUENCE [LARGE SCALE GENOMIC DNA]</scope>
    <source>
        <strain evidence="3 4">NS28</strain>
    </source>
</reference>
<accession>A0A5M8QUT5</accession>
<keyword evidence="1" id="KW-0677">Repeat</keyword>
<keyword evidence="4" id="KW-1185">Reference proteome</keyword>
<dbReference type="PANTHER" id="PTHR32502">
    <property type="entry name" value="N-ACETYLGALACTOSAMINE PERMEASE II COMPONENT-RELATED"/>
    <property type="match status" value="1"/>
</dbReference>
<gene>
    <name evidence="3" type="ORF">FEM33_17040</name>
</gene>
<dbReference type="Gene3D" id="3.40.50.10490">
    <property type="entry name" value="Glucose-6-phosphate isomerase like protein, domain 1"/>
    <property type="match status" value="2"/>
</dbReference>
<dbReference type="PROSITE" id="PS51464">
    <property type="entry name" value="SIS"/>
    <property type="match status" value="2"/>
</dbReference>
<dbReference type="Proteomes" id="UP000323994">
    <property type="component" value="Unassembled WGS sequence"/>
</dbReference>